<dbReference type="Gene3D" id="3.40.30.10">
    <property type="entry name" value="Glutaredoxin"/>
    <property type="match status" value="1"/>
</dbReference>
<dbReference type="PANTHER" id="PTHR44051">
    <property type="entry name" value="GLUTATHIONE S-TRANSFERASE-RELATED"/>
    <property type="match status" value="1"/>
</dbReference>
<sequence>MYTLYSMSGSCSTAIHILLNNLNIPVDIKYREEVDNYSDICPTGQVPALQTENGIMTEGAAIVQYLMDKHQVSILGDKAVFNRWLMFNYATLHPAYSKMFTVNFEMPNGEVKNDFMDLLAKKTSNLWAILDNKLAQQDFIAGTQVSILDYLITIYASWGNVFPEHDIRLGENVIRVIKHVMTLPEFQTAIVKENMQFSIPTLA</sequence>
<dbReference type="CDD" id="cd03057">
    <property type="entry name" value="GST_N_Beta"/>
    <property type="match status" value="1"/>
</dbReference>
<evidence type="ECO:0000313" key="3">
    <source>
        <dbReference type="EMBL" id="MCF2948050.1"/>
    </source>
</evidence>
<dbReference type="PANTHER" id="PTHR44051:SF8">
    <property type="entry name" value="GLUTATHIONE S-TRANSFERASE GSTA"/>
    <property type="match status" value="1"/>
</dbReference>
<protein>
    <submittedName>
        <fullName evidence="3">Glutathione S-transferase</fullName>
    </submittedName>
</protein>
<evidence type="ECO:0000313" key="4">
    <source>
        <dbReference type="Proteomes" id="UP001521137"/>
    </source>
</evidence>
<name>A0ABS9D562_9ALTE</name>
<gene>
    <name evidence="3" type="ORF">L0668_08030</name>
</gene>
<dbReference type="SUPFAM" id="SSF47616">
    <property type="entry name" value="GST C-terminal domain-like"/>
    <property type="match status" value="1"/>
</dbReference>
<dbReference type="SFLD" id="SFLDS00019">
    <property type="entry name" value="Glutathione_Transferase_(cytos"/>
    <property type="match status" value="1"/>
</dbReference>
<dbReference type="Gene3D" id="1.20.1050.10">
    <property type="match status" value="1"/>
</dbReference>
<feature type="domain" description="GST C-terminal" evidence="2">
    <location>
        <begin position="74"/>
        <end position="198"/>
    </location>
</feature>
<dbReference type="RefSeq" id="WP_235311616.1">
    <property type="nucleotide sequence ID" value="NZ_JAKGAS010000003.1"/>
</dbReference>
<dbReference type="Pfam" id="PF13417">
    <property type="entry name" value="GST_N_3"/>
    <property type="match status" value="1"/>
</dbReference>
<dbReference type="InterPro" id="IPR036249">
    <property type="entry name" value="Thioredoxin-like_sf"/>
</dbReference>
<comment type="caution">
    <text evidence="3">The sequence shown here is derived from an EMBL/GenBank/DDBJ whole genome shotgun (WGS) entry which is preliminary data.</text>
</comment>
<organism evidence="3 4">
    <name type="scientific">Paraglaciecola algarum</name>
    <dbReference type="NCBI Taxonomy" id="3050085"/>
    <lineage>
        <taxon>Bacteria</taxon>
        <taxon>Pseudomonadati</taxon>
        <taxon>Pseudomonadota</taxon>
        <taxon>Gammaproteobacteria</taxon>
        <taxon>Alteromonadales</taxon>
        <taxon>Alteromonadaceae</taxon>
        <taxon>Paraglaciecola</taxon>
    </lineage>
</organism>
<evidence type="ECO:0000259" key="1">
    <source>
        <dbReference type="PROSITE" id="PS50404"/>
    </source>
</evidence>
<accession>A0ABS9D562</accession>
<dbReference type="Proteomes" id="UP001521137">
    <property type="component" value="Unassembled WGS sequence"/>
</dbReference>
<reference evidence="3 4" key="1">
    <citation type="submission" date="2022-01" db="EMBL/GenBank/DDBJ databases">
        <title>Paraglaciecola sp. G1-23.</title>
        <authorList>
            <person name="Jin M.S."/>
            <person name="Han D.M."/>
            <person name="Kim H.M."/>
            <person name="Jeon C.O."/>
        </authorList>
    </citation>
    <scope>NUCLEOTIDE SEQUENCE [LARGE SCALE GENOMIC DNA]</scope>
    <source>
        <strain evidence="3 4">G1-23</strain>
    </source>
</reference>
<dbReference type="InterPro" id="IPR010987">
    <property type="entry name" value="Glutathione-S-Trfase_C-like"/>
</dbReference>
<dbReference type="PROSITE" id="PS50404">
    <property type="entry name" value="GST_NTER"/>
    <property type="match status" value="1"/>
</dbReference>
<dbReference type="PROSITE" id="PS50405">
    <property type="entry name" value="GST_CTER"/>
    <property type="match status" value="1"/>
</dbReference>
<dbReference type="InterPro" id="IPR004045">
    <property type="entry name" value="Glutathione_S-Trfase_N"/>
</dbReference>
<dbReference type="InterPro" id="IPR040079">
    <property type="entry name" value="Glutathione_S-Trfase"/>
</dbReference>
<proteinExistence type="predicted"/>
<dbReference type="EMBL" id="JAKGAS010000003">
    <property type="protein sequence ID" value="MCF2948050.1"/>
    <property type="molecule type" value="Genomic_DNA"/>
</dbReference>
<dbReference type="InterPro" id="IPR036282">
    <property type="entry name" value="Glutathione-S-Trfase_C_sf"/>
</dbReference>
<feature type="domain" description="GST N-terminal" evidence="1">
    <location>
        <begin position="1"/>
        <end position="74"/>
    </location>
</feature>
<keyword evidence="4" id="KW-1185">Reference proteome</keyword>
<evidence type="ECO:0000259" key="2">
    <source>
        <dbReference type="PROSITE" id="PS50405"/>
    </source>
</evidence>
<dbReference type="SUPFAM" id="SSF52833">
    <property type="entry name" value="Thioredoxin-like"/>
    <property type="match status" value="1"/>
</dbReference>